<evidence type="ECO:0000313" key="3">
    <source>
        <dbReference type="Proteomes" id="UP000032673"/>
    </source>
</evidence>
<proteinExistence type="predicted"/>
<reference evidence="1 3" key="1">
    <citation type="submission" date="2012-11" db="EMBL/GenBank/DDBJ databases">
        <title>Whole genome sequence of Acetobacter indonesiensis 5H-1.</title>
        <authorList>
            <person name="Azuma Y."/>
            <person name="Higashiura N."/>
            <person name="Hirakawa H."/>
            <person name="Matsushita K."/>
        </authorList>
    </citation>
    <scope>NUCLEOTIDE SEQUENCE [LARGE SCALE GENOMIC DNA]</scope>
    <source>
        <strain evidence="1 3">5H-1</strain>
    </source>
</reference>
<dbReference type="RefSeq" id="WP_048845060.1">
    <property type="nucleotide sequence ID" value="NZ_BAMW01000008.1"/>
</dbReference>
<gene>
    <name evidence="1" type="ORF">Abin_008_019</name>
    <name evidence="2" type="ORF">AIN02nite_27430</name>
</gene>
<name>A0A6N3T9D4_9PROT</name>
<dbReference type="AlphaFoldDB" id="A0A6N3T9D4"/>
<dbReference type="EMBL" id="BAMW01000008">
    <property type="protein sequence ID" value="GAN62513.1"/>
    <property type="molecule type" value="Genomic_DNA"/>
</dbReference>
<sequence>MPPEVGDADRAVHQVLDGIMAAGKSGTALHAGLADRLEKHMTVFIKGEWDKSKNEGVSGKLGVP</sequence>
<evidence type="ECO:0000313" key="4">
    <source>
        <dbReference type="Proteomes" id="UP000321104"/>
    </source>
</evidence>
<protein>
    <submittedName>
        <fullName evidence="2">Uncharacterized protein</fullName>
    </submittedName>
</protein>
<reference evidence="2 4" key="2">
    <citation type="submission" date="2019-07" db="EMBL/GenBank/DDBJ databases">
        <title>Whole genome shotgun sequence of Acetobacter indonesiensis NBRC 16471.</title>
        <authorList>
            <person name="Hosoyama A."/>
            <person name="Uohara A."/>
            <person name="Ohji S."/>
            <person name="Ichikawa N."/>
        </authorList>
    </citation>
    <scope>NUCLEOTIDE SEQUENCE [LARGE SCALE GENOMIC DNA]</scope>
    <source>
        <strain evidence="2 4">NBRC 16471</strain>
    </source>
</reference>
<dbReference type="EMBL" id="BJXQ01000025">
    <property type="protein sequence ID" value="GEN04718.1"/>
    <property type="molecule type" value="Genomic_DNA"/>
</dbReference>
<comment type="caution">
    <text evidence="2">The sequence shown here is derived from an EMBL/GenBank/DDBJ whole genome shotgun (WGS) entry which is preliminary data.</text>
</comment>
<dbReference type="Proteomes" id="UP000321104">
    <property type="component" value="Unassembled WGS sequence"/>
</dbReference>
<keyword evidence="3" id="KW-1185">Reference proteome</keyword>
<evidence type="ECO:0000313" key="2">
    <source>
        <dbReference type="EMBL" id="GEN04718.1"/>
    </source>
</evidence>
<accession>A0A6N3T9D4</accession>
<dbReference type="Proteomes" id="UP000032673">
    <property type="component" value="Unassembled WGS sequence"/>
</dbReference>
<organism evidence="2 4">
    <name type="scientific">Acetobacter indonesiensis</name>
    <dbReference type="NCBI Taxonomy" id="104101"/>
    <lineage>
        <taxon>Bacteria</taxon>
        <taxon>Pseudomonadati</taxon>
        <taxon>Pseudomonadota</taxon>
        <taxon>Alphaproteobacteria</taxon>
        <taxon>Acetobacterales</taxon>
        <taxon>Acetobacteraceae</taxon>
        <taxon>Acetobacter</taxon>
    </lineage>
</organism>
<evidence type="ECO:0000313" key="1">
    <source>
        <dbReference type="EMBL" id="GAN62513.1"/>
    </source>
</evidence>